<sequence>MNIDKKIIENVIDNLTFKFPYTIDEYVNNPIIENYHYHSYFSNVGMADSPTNNESFAKRIKELNGKCIFSGEHGWQGNQFEVYEVAEKYGLKYRHSTEAYWVKNRLEQDRTNCHICLIALTPKARKDINYILSIANIDGYYGNPRIDLELLFSLNPNEVIVTSACVAGWKYDDAENIWLKVANYFGDNFFFEIQPHNTDKQKELNQKILELSKEHNIQIICGLDSHYIDTDLDDIKREKILEYKKIKYDDEQGWYLDFPNIEIIYNRLKEQGVLSECEIWQSIMNTNVFNSNKAQEIILDKSFKIPSIYKDKTYEEKVKIFKNILNNEYANEKDKSKARVEGIRYEAEQVIDSKVVDYFLTNRAILQEAINNQGGILTKTSRGSMSSFYINKLLGFTTLDRFNAEVPIYPERFLTKERVQSGQMPDCDFNIAQQEPFVKAARKLIGKESCYPLMAIEKMKTSAAWQMYASVNNIEPTIANEVSKQIKEYEEKKKHLDEDSKDLLDISDFIPKEYIDIYNKSKEYQGIVINLKVHACAFLLFDGDIRREIGLTSAVSQSTKKRTLVVCAEGKYLDTFGYVKDDFLIVDVVGLIQECWDSINQPVPTFNELRELIKDDDATWDIYSNGIVCCVNQVENKKTAKKAQTYQMRNLGESASFIAGIRPGFKSLLPTFLHREKFTTGESKIDDLLKESSSFILYQESVMKILAYLGLSMAECYTVIKSISKKKYKEHPEKLKALKEQLLKGWTKKIGRTDNFDKVWQVIEDAASYSFNSPHALSMAGDSAYIAYFKAHYPANFYKVAISHYMKKDNKKKIAELMSEANTFFGYKTKLWCFGEDNRDVIVDKKNKTITLAMSSIKDMQKVAPQILYDLGQTNNINNVMQLFENVLKCGVNKTSRNILIKLDYFKNFGTINQLLYGFNIYEKFANSKVISKNKLSEIELKAIQDNFNKETKTQFREINNKKFIFDILKSSTIPPTTDLTKAHYQLQLLGSTNIVIPDCEYYGVESVETNSYGIPFITLYDFQNGMTKQFKCNKKWYDEFKCKQGDIVEVSFSQKKKVRFIGTDENGKNIYQPTGEYEDIIKLYSIIDMEV</sequence>
<feature type="coiled-coil region" evidence="5">
    <location>
        <begin position="479"/>
        <end position="506"/>
    </location>
</feature>
<evidence type="ECO:0000256" key="4">
    <source>
        <dbReference type="ARBA" id="ARBA00022932"/>
    </source>
</evidence>
<dbReference type="InterPro" id="IPR004805">
    <property type="entry name" value="DnaE2/DnaE/PolC"/>
</dbReference>
<evidence type="ECO:0000259" key="8">
    <source>
        <dbReference type="Pfam" id="PF17657"/>
    </source>
</evidence>
<dbReference type="InterPro" id="IPR016195">
    <property type="entry name" value="Pol/histidinol_Pase-like"/>
</dbReference>
<evidence type="ECO:0000313" key="9">
    <source>
        <dbReference type="EMBL" id="DAF47367.1"/>
    </source>
</evidence>
<dbReference type="GO" id="GO:0003887">
    <property type="term" value="F:DNA-directed DNA polymerase activity"/>
    <property type="evidence" value="ECO:0007669"/>
    <property type="project" value="UniProtKB-KW"/>
</dbReference>
<evidence type="ECO:0000256" key="2">
    <source>
        <dbReference type="ARBA" id="ARBA00022695"/>
    </source>
</evidence>
<dbReference type="PANTHER" id="PTHR32294">
    <property type="entry name" value="DNA POLYMERASE III SUBUNIT ALPHA"/>
    <property type="match status" value="1"/>
</dbReference>
<evidence type="ECO:0000259" key="7">
    <source>
        <dbReference type="Pfam" id="PF07733"/>
    </source>
</evidence>
<name>A0A8S5S9K7_9VIRU</name>
<evidence type="ECO:0000256" key="5">
    <source>
        <dbReference type="SAM" id="Coils"/>
    </source>
</evidence>
<keyword evidence="2" id="KW-0548">Nucleotidyltransferase</keyword>
<evidence type="ECO:0000259" key="6">
    <source>
        <dbReference type="Pfam" id="PF02811"/>
    </source>
</evidence>
<dbReference type="Gene3D" id="3.20.20.140">
    <property type="entry name" value="Metal-dependent hydrolases"/>
    <property type="match status" value="1"/>
</dbReference>
<proteinExistence type="predicted"/>
<feature type="domain" description="DNA polymerase III alpha subunit finger" evidence="8">
    <location>
        <begin position="592"/>
        <end position="740"/>
    </location>
</feature>
<protein>
    <submittedName>
        <fullName evidence="9">DNA polymerase III, alpha subunit</fullName>
    </submittedName>
</protein>
<dbReference type="GO" id="GO:0008408">
    <property type="term" value="F:3'-5' exonuclease activity"/>
    <property type="evidence" value="ECO:0007669"/>
    <property type="project" value="InterPro"/>
</dbReference>
<dbReference type="InterPro" id="IPR040982">
    <property type="entry name" value="DNA_pol3_finger"/>
</dbReference>
<dbReference type="InterPro" id="IPR011708">
    <property type="entry name" value="DNA_pol3_alpha_NTPase_dom"/>
</dbReference>
<keyword evidence="5" id="KW-0175">Coiled coil</keyword>
<dbReference type="Pfam" id="PF17657">
    <property type="entry name" value="DNA_pol3_finger"/>
    <property type="match status" value="1"/>
</dbReference>
<evidence type="ECO:0000256" key="1">
    <source>
        <dbReference type="ARBA" id="ARBA00022679"/>
    </source>
</evidence>
<dbReference type="GO" id="GO:0006260">
    <property type="term" value="P:DNA replication"/>
    <property type="evidence" value="ECO:0007669"/>
    <property type="project" value="UniProtKB-KW"/>
</dbReference>
<keyword evidence="3" id="KW-0235">DNA replication</keyword>
<keyword evidence="1" id="KW-0808">Transferase</keyword>
<organism evidence="9">
    <name type="scientific">Phage sp. ctGns7</name>
    <dbReference type="NCBI Taxonomy" id="2828003"/>
    <lineage>
        <taxon>Viruses</taxon>
    </lineage>
</organism>
<dbReference type="Pfam" id="PF02811">
    <property type="entry name" value="PHP"/>
    <property type="match status" value="1"/>
</dbReference>
<feature type="domain" description="Bacterial DNA polymerase III alpha subunit NTPase" evidence="7">
    <location>
        <begin position="323"/>
        <end position="584"/>
    </location>
</feature>
<dbReference type="SUPFAM" id="SSF89550">
    <property type="entry name" value="PHP domain-like"/>
    <property type="match status" value="1"/>
</dbReference>
<dbReference type="InterPro" id="IPR004013">
    <property type="entry name" value="PHP_dom"/>
</dbReference>
<evidence type="ECO:0000256" key="3">
    <source>
        <dbReference type="ARBA" id="ARBA00022705"/>
    </source>
</evidence>
<accession>A0A8S5S9K7</accession>
<dbReference type="EMBL" id="BK032555">
    <property type="protein sequence ID" value="DAF47367.1"/>
    <property type="molecule type" value="Genomic_DNA"/>
</dbReference>
<keyword evidence="4" id="KW-0239">DNA-directed DNA polymerase</keyword>
<reference evidence="9" key="1">
    <citation type="journal article" date="2021" name="Proc. Natl. Acad. Sci. U.S.A.">
        <title>A Catalog of Tens of Thousands of Viruses from Human Metagenomes Reveals Hidden Associations with Chronic Diseases.</title>
        <authorList>
            <person name="Tisza M.J."/>
            <person name="Buck C.B."/>
        </authorList>
    </citation>
    <scope>NUCLEOTIDE SEQUENCE</scope>
    <source>
        <strain evidence="9">CtGns7</strain>
    </source>
</reference>
<dbReference type="Pfam" id="PF07733">
    <property type="entry name" value="DNA_pol3_alpha"/>
    <property type="match status" value="1"/>
</dbReference>
<feature type="domain" description="PHP" evidence="6">
    <location>
        <begin position="35"/>
        <end position="196"/>
    </location>
</feature>